<gene>
    <name evidence="3" type="ORF">JMN37_00705</name>
</gene>
<dbReference type="Proteomes" id="UP001205920">
    <property type="component" value="Unassembled WGS sequence"/>
</dbReference>
<dbReference type="EMBL" id="JAEUWV010000001">
    <property type="protein sequence ID" value="MCO6393511.1"/>
    <property type="molecule type" value="Genomic_DNA"/>
</dbReference>
<reference evidence="3 4" key="1">
    <citation type="submission" date="2021-01" db="EMBL/GenBank/DDBJ databases">
        <title>Identification and Characterization of Corynebacterium sp.</title>
        <authorList>
            <person name="Luo Q."/>
            <person name="Qu P."/>
            <person name="Chen Q."/>
        </authorList>
    </citation>
    <scope>NUCLEOTIDE SEQUENCE [LARGE SCALE GENOMIC DNA]</scope>
    <source>
        <strain evidence="3 4">MC-18</strain>
    </source>
</reference>
<name>A0AAW5HUI0_9CORY</name>
<feature type="transmembrane region" description="Helical" evidence="1">
    <location>
        <begin position="7"/>
        <end position="28"/>
    </location>
</feature>
<keyword evidence="1" id="KW-0472">Membrane</keyword>
<dbReference type="AlphaFoldDB" id="A0AAW5HUI0"/>
<dbReference type="RefSeq" id="WP_252930803.1">
    <property type="nucleotide sequence ID" value="NZ_JAEUWV010000001.1"/>
</dbReference>
<keyword evidence="1" id="KW-1133">Transmembrane helix</keyword>
<evidence type="ECO:0000256" key="1">
    <source>
        <dbReference type="SAM" id="Phobius"/>
    </source>
</evidence>
<feature type="transmembrane region" description="Helical" evidence="1">
    <location>
        <begin position="140"/>
        <end position="162"/>
    </location>
</feature>
<protein>
    <submittedName>
        <fullName evidence="3">DUF1648 domain-containing protein</fullName>
    </submittedName>
</protein>
<keyword evidence="4" id="KW-1185">Reference proteome</keyword>
<evidence type="ECO:0000313" key="3">
    <source>
        <dbReference type="EMBL" id="MCO6393511.1"/>
    </source>
</evidence>
<organism evidence="3 4">
    <name type="scientific">Corynebacterium lipophilum</name>
    <dbReference type="NCBI Taxonomy" id="2804918"/>
    <lineage>
        <taxon>Bacteria</taxon>
        <taxon>Bacillati</taxon>
        <taxon>Actinomycetota</taxon>
        <taxon>Actinomycetes</taxon>
        <taxon>Mycobacteriales</taxon>
        <taxon>Corynebacteriaceae</taxon>
        <taxon>Corynebacterium</taxon>
    </lineage>
</organism>
<proteinExistence type="predicted"/>
<feature type="domain" description="DUF1648" evidence="2">
    <location>
        <begin position="16"/>
        <end position="62"/>
    </location>
</feature>
<feature type="transmembrane region" description="Helical" evidence="1">
    <location>
        <begin position="109"/>
        <end position="128"/>
    </location>
</feature>
<feature type="transmembrane region" description="Helical" evidence="1">
    <location>
        <begin position="53"/>
        <end position="74"/>
    </location>
</feature>
<comment type="caution">
    <text evidence="3">The sequence shown here is derived from an EMBL/GenBank/DDBJ whole genome shotgun (WGS) entry which is preliminary data.</text>
</comment>
<keyword evidence="1" id="KW-0812">Transmembrane</keyword>
<evidence type="ECO:0000259" key="2">
    <source>
        <dbReference type="Pfam" id="PF07853"/>
    </source>
</evidence>
<evidence type="ECO:0000313" key="4">
    <source>
        <dbReference type="Proteomes" id="UP001205920"/>
    </source>
</evidence>
<dbReference type="Pfam" id="PF07853">
    <property type="entry name" value="DUF1648"/>
    <property type="match status" value="1"/>
</dbReference>
<feature type="transmembrane region" description="Helical" evidence="1">
    <location>
        <begin position="220"/>
        <end position="240"/>
    </location>
</feature>
<sequence length="241" mass="26601">MGAPVNWKPWGVAVVVLLAHVALLLLYWDSIPDPIAVHFDASGQADSWEPKTMLHVLMMPLVSVATALLMFACLPPRELAQPQPVDGAASVPYSASIAQRVEQLVHMTWRFMGWFAVAIAVAFLVSDVTTRLPAFAHMQWLAPAIWVAFTILVVAGSLVLMVRLTSSKKIEPDAEEMARADDEFLVGMYNDPNDPMAAISISSRPTRIIINRGQRLGKQYLMRMVVSIVVYTLFTVLVAML</sequence>
<accession>A0AAW5HUI0</accession>
<dbReference type="InterPro" id="IPR012867">
    <property type="entry name" value="DUF1648"/>
</dbReference>